<protein>
    <submittedName>
        <fullName evidence="1">Uncharacterized protein</fullName>
    </submittedName>
</protein>
<proteinExistence type="predicted"/>
<keyword evidence="2" id="KW-1185">Reference proteome</keyword>
<comment type="caution">
    <text evidence="1">The sequence shown here is derived from an EMBL/GenBank/DDBJ whole genome shotgun (WGS) entry which is preliminary data.</text>
</comment>
<dbReference type="Proteomes" id="UP000607653">
    <property type="component" value="Unassembled WGS sequence"/>
</dbReference>
<evidence type="ECO:0000313" key="1">
    <source>
        <dbReference type="EMBL" id="DAD41845.1"/>
    </source>
</evidence>
<sequence length="91" mass="10328">MWLQGWCFTGANVIEWRAKKAEPGGCLLQFQQAEHFDPDEIAACIRHKEEALRWGSDPEIDEILASSLMTALLDYSQRSQPSQMIPFSLTS</sequence>
<reference evidence="1 2" key="1">
    <citation type="journal article" date="2020" name="Mol. Biol. Evol.">
        <title>Distinct Expression and Methylation Patterns for Genes with Different Fates following a Single Whole-Genome Duplication in Flowering Plants.</title>
        <authorList>
            <person name="Shi T."/>
            <person name="Rahmani R.S."/>
            <person name="Gugger P.F."/>
            <person name="Wang M."/>
            <person name="Li H."/>
            <person name="Zhang Y."/>
            <person name="Li Z."/>
            <person name="Wang Q."/>
            <person name="Van de Peer Y."/>
            <person name="Marchal K."/>
            <person name="Chen J."/>
        </authorList>
    </citation>
    <scope>NUCLEOTIDE SEQUENCE [LARGE SCALE GENOMIC DNA]</scope>
    <source>
        <tissue evidence="1">Leaf</tissue>
    </source>
</reference>
<name>A0A822ZEL5_NELNU</name>
<dbReference type="EMBL" id="DUZY01000005">
    <property type="protein sequence ID" value="DAD41845.1"/>
    <property type="molecule type" value="Genomic_DNA"/>
</dbReference>
<accession>A0A822ZEL5</accession>
<gene>
    <name evidence="1" type="ORF">HUJ06_016168</name>
</gene>
<evidence type="ECO:0000313" key="2">
    <source>
        <dbReference type="Proteomes" id="UP000607653"/>
    </source>
</evidence>
<organism evidence="1 2">
    <name type="scientific">Nelumbo nucifera</name>
    <name type="common">Sacred lotus</name>
    <dbReference type="NCBI Taxonomy" id="4432"/>
    <lineage>
        <taxon>Eukaryota</taxon>
        <taxon>Viridiplantae</taxon>
        <taxon>Streptophyta</taxon>
        <taxon>Embryophyta</taxon>
        <taxon>Tracheophyta</taxon>
        <taxon>Spermatophyta</taxon>
        <taxon>Magnoliopsida</taxon>
        <taxon>Proteales</taxon>
        <taxon>Nelumbonaceae</taxon>
        <taxon>Nelumbo</taxon>
    </lineage>
</organism>
<dbReference type="AlphaFoldDB" id="A0A822ZEL5"/>